<evidence type="ECO:0000256" key="7">
    <source>
        <dbReference type="ARBA" id="ARBA00022670"/>
    </source>
</evidence>
<dbReference type="Pfam" id="PF04151">
    <property type="entry name" value="PPC"/>
    <property type="match status" value="1"/>
</dbReference>
<name>A0ABP3W511_CLOSU</name>
<gene>
    <name evidence="20" type="primary">colA</name>
    <name evidence="20" type="ORF">GCM10008908_23940</name>
</gene>
<dbReference type="InterPro" id="IPR007280">
    <property type="entry name" value="Peptidase_C_arc/bac"/>
</dbReference>
<dbReference type="Pfam" id="PF18496">
    <property type="entry name" value="ColG_sub"/>
    <property type="match status" value="1"/>
</dbReference>
<evidence type="ECO:0000256" key="14">
    <source>
        <dbReference type="ARBA" id="ARBA00023049"/>
    </source>
</evidence>
<comment type="subcellular location">
    <subcellularLocation>
        <location evidence="4">Secreted</location>
    </subcellularLocation>
</comment>
<dbReference type="Pfam" id="PF01752">
    <property type="entry name" value="Peptidase_M9"/>
    <property type="match status" value="1"/>
</dbReference>
<dbReference type="Gene3D" id="2.60.120.380">
    <property type="match status" value="2"/>
</dbReference>
<evidence type="ECO:0000313" key="21">
    <source>
        <dbReference type="Proteomes" id="UP001501047"/>
    </source>
</evidence>
<dbReference type="CDD" id="cd00146">
    <property type="entry name" value="PKD"/>
    <property type="match status" value="1"/>
</dbReference>
<keyword evidence="15" id="KW-0865">Zymogen</keyword>
<evidence type="ECO:0000256" key="1">
    <source>
        <dbReference type="ARBA" id="ARBA00000424"/>
    </source>
</evidence>
<dbReference type="Gene3D" id="3.40.30.160">
    <property type="entry name" value="Collagenase ColT, N-terminal domain"/>
    <property type="match status" value="1"/>
</dbReference>
<dbReference type="InterPro" id="IPR022409">
    <property type="entry name" value="PKD/Chitinase_dom"/>
</dbReference>
<evidence type="ECO:0000256" key="9">
    <source>
        <dbReference type="ARBA" id="ARBA00022729"/>
    </source>
</evidence>
<evidence type="ECO:0000256" key="16">
    <source>
        <dbReference type="ARBA" id="ARBA00034318"/>
    </source>
</evidence>
<evidence type="ECO:0000256" key="17">
    <source>
        <dbReference type="ARBA" id="ARBA00034362"/>
    </source>
</evidence>
<comment type="cofactor">
    <cofactor evidence="2">
        <name>Ca(2+)</name>
        <dbReference type="ChEBI" id="CHEBI:29108"/>
    </cofactor>
</comment>
<keyword evidence="11" id="KW-0862">Zinc</keyword>
<proteinExistence type="inferred from homology"/>
<dbReference type="PRINTS" id="PR00931">
    <property type="entry name" value="MICOLLPTASE"/>
</dbReference>
<dbReference type="Gene3D" id="2.60.40.10">
    <property type="entry name" value="Immunoglobulins"/>
    <property type="match status" value="1"/>
</dbReference>
<dbReference type="EMBL" id="BAAACI010000006">
    <property type="protein sequence ID" value="GAA0774315.1"/>
    <property type="molecule type" value="Genomic_DNA"/>
</dbReference>
<keyword evidence="6" id="KW-0964">Secreted</keyword>
<keyword evidence="9 18" id="KW-0732">Signal</keyword>
<dbReference type="InterPro" id="IPR013661">
    <property type="entry name" value="Peptidase_M9_N_dom"/>
</dbReference>
<evidence type="ECO:0000256" key="4">
    <source>
        <dbReference type="ARBA" id="ARBA00004613"/>
    </source>
</evidence>
<evidence type="ECO:0000256" key="5">
    <source>
        <dbReference type="ARBA" id="ARBA00012653"/>
    </source>
</evidence>
<comment type="caution">
    <text evidence="20">The sequence shown here is derived from an EMBL/GenBank/DDBJ whole genome shotgun (WGS) entry which is preliminary data.</text>
</comment>
<dbReference type="InterPro" id="IPR035986">
    <property type="entry name" value="PKD_dom_sf"/>
</dbReference>
<dbReference type="InterPro" id="IPR013783">
    <property type="entry name" value="Ig-like_fold"/>
</dbReference>
<evidence type="ECO:0000256" key="18">
    <source>
        <dbReference type="SAM" id="SignalP"/>
    </source>
</evidence>
<sequence>MNKNIKITLIENLIRFMGRKNFKRNTSLACLSVFMVVNTSTGVMAMTMEDMDKIPINIAAENNKDSLKQNLEQKPKPYGVLKDGISNNEEIIQAKTLAETKVDDVSLLKPSEEKSVDKKVIEAQRNYTLKELSAMSYQEMVNTIASLEWRNIDGLFKYSADSQEFYGDRARVKYIIDALDTRAKTFTGTNNNGIPTIVEVLRSGFYLGYYNTGLSYLNDRNFKDFCLPALNSMIANPNFKFGNKLQNGVIESFGSLIGNASSSVEVVNKSAALLRDYKINIETYGTDLSKANAIYGVIKGISYDLTSAAYGKDPATMPYYGKIDAFINELKEIALMKNASSGNQWLVNNAIYQIGELGVFHSNPKMAIGLLTDVMDTSNKYSEKFFIAAERIDYLYKGINSRGENINYTQLKEEGYNKYLPNKYTFDNGSIVMQVGSNVSEEKAKRLYWAAKEVEAQFFRNIGSDKVLEAGNKDNVLTIKIFNSPSEYKMNQYLGNVSTDNGGIYIEPIGTFYTYERTIQESIYSLEELFRHEFTHYLQGRYLVHGLWGQGPFYENEDLTWFEEGSAEFFAGSTRTEGVKPREAIVNQLAKEEANRFTLSQTISSGYNSGWQFYNYGFALVSYMYNNDMESLNKINDYVINTDIKAYRNFISQLKADSNKNVAYQQYMRQLIGDTTIGTPLVSDSYTKVHPKRTIEEISSDIVSISRISGVNKDKTYSSDFNTFKISGKYVGGISKGGLQDNVEMNQRANEMLKNLLLKGWTGYETVTCYFTDYKVVNGKYEYNLVFKGLLNDSSVNPENKVPTASIDAPDNVEVNKTVSFSADKSTDSDGFIVAYDWNFGDGSTSSTKNPTHSYNKEGNYVVSLKVTDNKGAIGETTFNIKASKTSGENGINSEVEPNNDYNQANYFIANNKDVTGTIQSANDEDTFAFEVDNAGEVDIKITENSSKITWIVSKENDLDNYVCWKQYTEGNISKGSFSATPGKYYIKLYSTDEAIENGNYSININGIKSYNNDPEVPSNIIEVEPNNSFESANVAIYNNIDAKGKLPTGGDTDVFYFDVDTASNVNIKVGSAQQGYTWIVCKSDNLNNYVCWSQNSEEDGTSGSFKAAPGKYFIKLYSLNNSSSVDYTIKVDGIRQR</sequence>
<evidence type="ECO:0000256" key="2">
    <source>
        <dbReference type="ARBA" id="ARBA00001913"/>
    </source>
</evidence>
<feature type="domain" description="PKD" evidence="19">
    <location>
        <begin position="802"/>
        <end position="890"/>
    </location>
</feature>
<keyword evidence="8" id="KW-0479">Metal-binding</keyword>
<evidence type="ECO:0000256" key="11">
    <source>
        <dbReference type="ARBA" id="ARBA00022833"/>
    </source>
</evidence>
<evidence type="ECO:0000256" key="8">
    <source>
        <dbReference type="ARBA" id="ARBA00022723"/>
    </source>
</evidence>
<organism evidence="20 21">
    <name type="scientific">Clostridium subterminale</name>
    <dbReference type="NCBI Taxonomy" id="1550"/>
    <lineage>
        <taxon>Bacteria</taxon>
        <taxon>Bacillati</taxon>
        <taxon>Bacillota</taxon>
        <taxon>Clostridia</taxon>
        <taxon>Eubacteriales</taxon>
        <taxon>Clostridiaceae</taxon>
        <taxon>Clostridium</taxon>
    </lineage>
</organism>
<comment type="catalytic activity">
    <reaction evidence="1">
        <text>Digestion of native collagen in the triple helical region at Xaa-|-Gly bonds. With synthetic peptides, a preference is shown for Gly at P3 and P1', Pro and Ala at P2 and P2', and hydroxyproline, Ala or Arg at P3'.</text>
        <dbReference type="EC" id="3.4.24.3"/>
    </reaction>
</comment>
<evidence type="ECO:0000256" key="13">
    <source>
        <dbReference type="ARBA" id="ARBA00023026"/>
    </source>
</evidence>
<evidence type="ECO:0000256" key="10">
    <source>
        <dbReference type="ARBA" id="ARBA00022801"/>
    </source>
</evidence>
<evidence type="ECO:0000313" key="20">
    <source>
        <dbReference type="EMBL" id="GAA0774315.1"/>
    </source>
</evidence>
<dbReference type="Pfam" id="PF18911">
    <property type="entry name" value="PKD_4"/>
    <property type="match status" value="1"/>
</dbReference>
<keyword evidence="10" id="KW-0378">Hydrolase</keyword>
<dbReference type="Pfam" id="PF08453">
    <property type="entry name" value="Peptidase_M9_N"/>
    <property type="match status" value="1"/>
</dbReference>
<dbReference type="InterPro" id="IPR041379">
    <property type="entry name" value="ColG_subdomain"/>
</dbReference>
<keyword evidence="13" id="KW-0843">Virulence</keyword>
<dbReference type="Gene3D" id="1.10.390.20">
    <property type="match status" value="1"/>
</dbReference>
<evidence type="ECO:0000256" key="6">
    <source>
        <dbReference type="ARBA" id="ARBA00022525"/>
    </source>
</evidence>
<reference evidence="21" key="1">
    <citation type="journal article" date="2019" name="Int. J. Syst. Evol. Microbiol.">
        <title>The Global Catalogue of Microorganisms (GCM) 10K type strain sequencing project: providing services to taxonomists for standard genome sequencing and annotation.</title>
        <authorList>
            <consortium name="The Broad Institute Genomics Platform"/>
            <consortium name="The Broad Institute Genome Sequencing Center for Infectious Disease"/>
            <person name="Wu L."/>
            <person name="Ma J."/>
        </authorList>
    </citation>
    <scope>NUCLEOTIDE SEQUENCE [LARGE SCALE GENOMIC DNA]</scope>
    <source>
        <strain evidence="21">JCM 1417</strain>
    </source>
</reference>
<dbReference type="PANTHER" id="PTHR13062:SF9">
    <property type="entry name" value="MICROBIAL COLLAGENASE"/>
    <property type="match status" value="1"/>
</dbReference>
<dbReference type="PANTHER" id="PTHR13062">
    <property type="entry name" value="COLLAGENASE"/>
    <property type="match status" value="1"/>
</dbReference>
<evidence type="ECO:0000256" key="12">
    <source>
        <dbReference type="ARBA" id="ARBA00022837"/>
    </source>
</evidence>
<comment type="cofactor">
    <cofactor evidence="3">
        <name>Zn(2+)</name>
        <dbReference type="ChEBI" id="CHEBI:29105"/>
    </cofactor>
</comment>
<dbReference type="Proteomes" id="UP001501047">
    <property type="component" value="Unassembled WGS sequence"/>
</dbReference>
<keyword evidence="21" id="KW-1185">Reference proteome</keyword>
<dbReference type="EC" id="3.4.24.3" evidence="5"/>
<evidence type="ECO:0000256" key="15">
    <source>
        <dbReference type="ARBA" id="ARBA00023145"/>
    </source>
</evidence>
<dbReference type="Gene3D" id="3.30.980.50">
    <property type="match status" value="1"/>
</dbReference>
<accession>A0ABP3W511</accession>
<dbReference type="SMART" id="SM00089">
    <property type="entry name" value="PKD"/>
    <property type="match status" value="1"/>
</dbReference>
<dbReference type="InterPro" id="IPR000601">
    <property type="entry name" value="PKD_dom"/>
</dbReference>
<evidence type="ECO:0000256" key="3">
    <source>
        <dbReference type="ARBA" id="ARBA00001947"/>
    </source>
</evidence>
<keyword evidence="14" id="KW-0482">Metalloprotease</keyword>
<evidence type="ECO:0000259" key="19">
    <source>
        <dbReference type="PROSITE" id="PS50093"/>
    </source>
</evidence>
<dbReference type="SUPFAM" id="SSF49299">
    <property type="entry name" value="PKD domain"/>
    <property type="match status" value="1"/>
</dbReference>
<dbReference type="PROSITE" id="PS50093">
    <property type="entry name" value="PKD"/>
    <property type="match status" value="1"/>
</dbReference>
<feature type="chain" id="PRO_5045669981" description="microbial collagenase" evidence="18">
    <location>
        <begin position="46"/>
        <end position="1138"/>
    </location>
</feature>
<keyword evidence="7" id="KW-0645">Protease</keyword>
<dbReference type="SUPFAM" id="SSF89260">
    <property type="entry name" value="Collagen-binding domain"/>
    <property type="match status" value="2"/>
</dbReference>
<protein>
    <recommendedName>
        <fullName evidence="5">microbial collagenase</fullName>
        <ecNumber evidence="5">3.4.24.3</ecNumber>
    </recommendedName>
    <alternativeName>
        <fullName evidence="17">Microbial collagenase</fullName>
    </alternativeName>
</protein>
<keyword evidence="12" id="KW-0106">Calcium</keyword>
<dbReference type="RefSeq" id="WP_343826658.1">
    <property type="nucleotide sequence ID" value="NZ_BAAACI010000006.1"/>
</dbReference>
<dbReference type="InterPro" id="IPR002169">
    <property type="entry name" value="Peptidase_M9A/M9B"/>
</dbReference>
<comment type="similarity">
    <text evidence="16">Belongs to the peptidase M9B family. Collagenase subfamily.</text>
</comment>
<feature type="signal peptide" evidence="18">
    <location>
        <begin position="1"/>
        <end position="45"/>
    </location>
</feature>